<protein>
    <submittedName>
        <fullName evidence="2">VOC family protein</fullName>
    </submittedName>
</protein>
<evidence type="ECO:0000259" key="1">
    <source>
        <dbReference type="PROSITE" id="PS51819"/>
    </source>
</evidence>
<sequence length="121" mass="13276">MIGTLQTFALDCPDPTALAGFYAELVGGKVVDEDGDNTWVELQGDYGTTLSFQRIDNYRAPSWPGQEQPQQTHIDIAVTDIADSQRQVLALGATLLEDWNGTKTWRVYADPVGHPFCLCGT</sequence>
<evidence type="ECO:0000313" key="3">
    <source>
        <dbReference type="Proteomes" id="UP001592582"/>
    </source>
</evidence>
<dbReference type="PANTHER" id="PTHR35908:SF1">
    <property type="entry name" value="CONSERVED PROTEIN"/>
    <property type="match status" value="1"/>
</dbReference>
<accession>A0ABV6V809</accession>
<dbReference type="PROSITE" id="PS51819">
    <property type="entry name" value="VOC"/>
    <property type="match status" value="1"/>
</dbReference>
<dbReference type="SUPFAM" id="SSF54593">
    <property type="entry name" value="Glyoxalase/Bleomycin resistance protein/Dihydroxybiphenyl dioxygenase"/>
    <property type="match status" value="1"/>
</dbReference>
<dbReference type="RefSeq" id="WP_380506300.1">
    <property type="nucleotide sequence ID" value="NZ_JBHEZX010000004.1"/>
</dbReference>
<dbReference type="PANTHER" id="PTHR35908">
    <property type="entry name" value="HYPOTHETICAL FUSION PROTEIN"/>
    <property type="match status" value="1"/>
</dbReference>
<comment type="caution">
    <text evidence="2">The sequence shown here is derived from an EMBL/GenBank/DDBJ whole genome shotgun (WGS) entry which is preliminary data.</text>
</comment>
<evidence type="ECO:0000313" key="2">
    <source>
        <dbReference type="EMBL" id="MFC1409823.1"/>
    </source>
</evidence>
<keyword evidence="3" id="KW-1185">Reference proteome</keyword>
<gene>
    <name evidence="2" type="ORF">ACEZDG_11095</name>
</gene>
<dbReference type="CDD" id="cd06587">
    <property type="entry name" value="VOC"/>
    <property type="match status" value="1"/>
</dbReference>
<dbReference type="InterPro" id="IPR037523">
    <property type="entry name" value="VOC_core"/>
</dbReference>
<dbReference type="EMBL" id="JBHEZX010000004">
    <property type="protein sequence ID" value="MFC1409823.1"/>
    <property type="molecule type" value="Genomic_DNA"/>
</dbReference>
<reference evidence="2 3" key="1">
    <citation type="submission" date="2024-09" db="EMBL/GenBank/DDBJ databases">
        <authorList>
            <person name="Lee S.D."/>
        </authorList>
    </citation>
    <scope>NUCLEOTIDE SEQUENCE [LARGE SCALE GENOMIC DNA]</scope>
    <source>
        <strain evidence="2 3">N1-1</strain>
    </source>
</reference>
<dbReference type="Gene3D" id="3.10.180.10">
    <property type="entry name" value="2,3-Dihydroxybiphenyl 1,2-Dioxygenase, domain 1"/>
    <property type="match status" value="1"/>
</dbReference>
<proteinExistence type="predicted"/>
<dbReference type="Proteomes" id="UP001592582">
    <property type="component" value="Unassembled WGS sequence"/>
</dbReference>
<dbReference type="InterPro" id="IPR029068">
    <property type="entry name" value="Glyas_Bleomycin-R_OHBP_Dase"/>
</dbReference>
<dbReference type="InterPro" id="IPR041581">
    <property type="entry name" value="Glyoxalase_6"/>
</dbReference>
<organism evidence="2 3">
    <name type="scientific">Streptacidiphilus alkalitolerans</name>
    <dbReference type="NCBI Taxonomy" id="3342712"/>
    <lineage>
        <taxon>Bacteria</taxon>
        <taxon>Bacillati</taxon>
        <taxon>Actinomycetota</taxon>
        <taxon>Actinomycetes</taxon>
        <taxon>Kitasatosporales</taxon>
        <taxon>Streptomycetaceae</taxon>
        <taxon>Streptacidiphilus</taxon>
    </lineage>
</organism>
<dbReference type="Pfam" id="PF18029">
    <property type="entry name" value="Glyoxalase_6"/>
    <property type="match status" value="1"/>
</dbReference>
<feature type="domain" description="VOC" evidence="1">
    <location>
        <begin position="4"/>
        <end position="121"/>
    </location>
</feature>
<name>A0ABV6V809_9ACTN</name>